<dbReference type="EMBL" id="JACWMS010000001">
    <property type="protein sequence ID" value="MBD1318091.1"/>
    <property type="molecule type" value="Genomic_DNA"/>
</dbReference>
<feature type="compositionally biased region" description="Basic and acidic residues" evidence="1">
    <location>
        <begin position="132"/>
        <end position="142"/>
    </location>
</feature>
<dbReference type="RefSeq" id="WP_190265412.1">
    <property type="nucleotide sequence ID" value="NZ_BAABAD010000003.1"/>
</dbReference>
<accession>A0ABR7W6I8</accession>
<feature type="compositionally biased region" description="Basic and acidic residues" evidence="1">
    <location>
        <begin position="220"/>
        <end position="239"/>
    </location>
</feature>
<feature type="compositionally biased region" description="Basic and acidic residues" evidence="1">
    <location>
        <begin position="76"/>
        <end position="88"/>
    </location>
</feature>
<keyword evidence="2" id="KW-0472">Membrane</keyword>
<keyword evidence="2" id="KW-0812">Transmembrane</keyword>
<evidence type="ECO:0000313" key="3">
    <source>
        <dbReference type="EMBL" id="MBD1318091.1"/>
    </source>
</evidence>
<keyword evidence="4" id="KW-1185">Reference proteome</keyword>
<dbReference type="Proteomes" id="UP000602395">
    <property type="component" value="Unassembled WGS sequence"/>
</dbReference>
<feature type="compositionally biased region" description="Acidic residues" evidence="1">
    <location>
        <begin position="65"/>
        <end position="74"/>
    </location>
</feature>
<name>A0ABR7W6I8_9ACTN</name>
<feature type="transmembrane region" description="Helical" evidence="2">
    <location>
        <begin position="29"/>
        <end position="48"/>
    </location>
</feature>
<keyword evidence="2" id="KW-1133">Transmembrane helix</keyword>
<evidence type="ECO:0000256" key="2">
    <source>
        <dbReference type="SAM" id="Phobius"/>
    </source>
</evidence>
<evidence type="ECO:0000313" key="4">
    <source>
        <dbReference type="Proteomes" id="UP000602395"/>
    </source>
</evidence>
<feature type="region of interest" description="Disordered" evidence="1">
    <location>
        <begin position="65"/>
        <end position="249"/>
    </location>
</feature>
<sequence length="249" mass="26239">MLTLALAATLVGFVLLVLGLITGTVWLAIACIVVCLVGLGLLIADIVGSGRRNEEPTISDFVAADDDSLSEVNEDVGGRHEGASETRTRPAPTESRSGVATDAPQRAADDVGDARSAPQPSQPNQGEAAPRAGREGTYDDYLRSVGGFGADPGVTAPRPADQAPPTSPRGAGSYERQFPPPGRGAPGSHAAPDDPATESFPPQQRRPSPGGAQQRPPGQRSEERNHDRPREQRPQKFDPLDPNWRPPPE</sequence>
<evidence type="ECO:0000256" key="1">
    <source>
        <dbReference type="SAM" id="MobiDB-lite"/>
    </source>
</evidence>
<reference evidence="3 4" key="1">
    <citation type="submission" date="2020-09" db="EMBL/GenBank/DDBJ databases">
        <title>Novel species in genus Gordonia.</title>
        <authorList>
            <person name="Zhang G."/>
        </authorList>
    </citation>
    <scope>NUCLEOTIDE SEQUENCE [LARGE SCALE GENOMIC DNA]</scope>
    <source>
        <strain evidence="3 4">ON-33</strain>
    </source>
</reference>
<comment type="caution">
    <text evidence="3">The sequence shown here is derived from an EMBL/GenBank/DDBJ whole genome shotgun (WGS) entry which is preliminary data.</text>
</comment>
<gene>
    <name evidence="3" type="ORF">IDF66_00710</name>
</gene>
<organism evidence="3 4">
    <name type="scientific">Gordonia hankookensis</name>
    <dbReference type="NCBI Taxonomy" id="589403"/>
    <lineage>
        <taxon>Bacteria</taxon>
        <taxon>Bacillati</taxon>
        <taxon>Actinomycetota</taxon>
        <taxon>Actinomycetes</taxon>
        <taxon>Mycobacteriales</taxon>
        <taxon>Gordoniaceae</taxon>
        <taxon>Gordonia</taxon>
    </lineage>
</organism>
<protein>
    <submittedName>
        <fullName evidence="3">Uncharacterized protein</fullName>
    </submittedName>
</protein>
<proteinExistence type="predicted"/>